<evidence type="ECO:0000313" key="5">
    <source>
        <dbReference type="Proteomes" id="UP000014760"/>
    </source>
</evidence>
<dbReference type="Pfam" id="PF03629">
    <property type="entry name" value="SASA"/>
    <property type="match status" value="1"/>
</dbReference>
<dbReference type="AlphaFoldDB" id="R7UAX7"/>
<dbReference type="GO" id="GO:0001681">
    <property type="term" value="F:sialate O-acetylesterase activity"/>
    <property type="evidence" value="ECO:0007669"/>
    <property type="project" value="InterPro"/>
</dbReference>
<evidence type="ECO:0000313" key="4">
    <source>
        <dbReference type="EnsemblMetazoa" id="CapteP112206"/>
    </source>
</evidence>
<feature type="non-terminal residue" evidence="3">
    <location>
        <position position="1"/>
    </location>
</feature>
<reference evidence="4" key="3">
    <citation type="submission" date="2015-06" db="UniProtKB">
        <authorList>
            <consortium name="EnsemblMetazoa"/>
        </authorList>
    </citation>
    <scope>IDENTIFICATION</scope>
</reference>
<proteinExistence type="predicted"/>
<feature type="domain" description="Sialate O-acetylesterase" evidence="2">
    <location>
        <begin position="92"/>
        <end position="360"/>
    </location>
</feature>
<name>R7UAX7_CAPTE</name>
<dbReference type="PANTHER" id="PTHR22901">
    <property type="entry name" value="SIALATE O-ACETYLESTERASE"/>
    <property type="match status" value="1"/>
</dbReference>
<dbReference type="EMBL" id="AMQN01001535">
    <property type="status" value="NOT_ANNOTATED_CDS"/>
    <property type="molecule type" value="Genomic_DNA"/>
</dbReference>
<dbReference type="GO" id="GO:0005975">
    <property type="term" value="P:carbohydrate metabolic process"/>
    <property type="evidence" value="ECO:0007669"/>
    <property type="project" value="TreeGrafter"/>
</dbReference>
<evidence type="ECO:0000313" key="3">
    <source>
        <dbReference type="EMBL" id="ELU03144.1"/>
    </source>
</evidence>
<dbReference type="Gene3D" id="3.40.50.1110">
    <property type="entry name" value="SGNH hydrolase"/>
    <property type="match status" value="1"/>
</dbReference>
<dbReference type="Proteomes" id="UP000014760">
    <property type="component" value="Unassembled WGS sequence"/>
</dbReference>
<sequence>FAFASYYSSGMVLQRSPRRASIWGYAPLGTVGQAVKLTVSSANSTASFEAKVSIGVWRVQLKEMPGSLTSYVITASLASRPSIKISDVLFGDVWLCSGQSNMVFKVGQIFNKTMEYELASHFPYIRLTLVSTVQSNVTLYDIQRYDMKWAKPSKIQNFHSTETVENFSAVCWLYARHIFSEIKVPMGMITSAWGGTPVESWSSPESLSSCGLRSKLTGVDSPPHVNYVLYNAMIHPFLNMTIYGALWYQGEANANLNRDLYNCTFPAMIDDWRTKWNEGTFALTDPTFPFGFVQLGPNTNTSYVPGFSDIRWHQTADIGTVPNNRLKNVFMATAVDLTDLNSPYYPVHYRDKETVGERLALSGLAVAYGRKDVKFQGPLPTDAVIDKTKLQIQIIYDNNQTPLLKIKSSLGFELCCKASKENPCAMSGDEWTATPVAGFNSTAVTLNASACANKFLLGARYIWRETPCFYKKCPVYSVKNDLPAPPFFYLGDMDGFTGERGKTVVHFSN</sequence>
<dbReference type="SUPFAM" id="SSF52266">
    <property type="entry name" value="SGNH hydrolase"/>
    <property type="match status" value="1"/>
</dbReference>
<dbReference type="InterPro" id="IPR005181">
    <property type="entry name" value="SASA"/>
</dbReference>
<dbReference type="EnsemblMetazoa" id="CapteT112206">
    <property type="protein sequence ID" value="CapteP112206"/>
    <property type="gene ID" value="CapteG112206"/>
</dbReference>
<accession>R7UAX7</accession>
<evidence type="ECO:0000256" key="1">
    <source>
        <dbReference type="ARBA" id="ARBA00022801"/>
    </source>
</evidence>
<dbReference type="OMA" id="IAGTIWY"/>
<keyword evidence="1" id="KW-0378">Hydrolase</keyword>
<evidence type="ECO:0000259" key="2">
    <source>
        <dbReference type="Pfam" id="PF03629"/>
    </source>
</evidence>
<dbReference type="EMBL" id="KB303456">
    <property type="protein sequence ID" value="ELU03144.1"/>
    <property type="molecule type" value="Genomic_DNA"/>
</dbReference>
<protein>
    <recommendedName>
        <fullName evidence="2">Sialate O-acetylesterase domain-containing protein</fullName>
    </recommendedName>
</protein>
<dbReference type="PANTHER" id="PTHR22901:SF0">
    <property type="entry name" value="SIALATE O-ACETYLESTERASE"/>
    <property type="match status" value="1"/>
</dbReference>
<reference evidence="5" key="1">
    <citation type="submission" date="2012-12" db="EMBL/GenBank/DDBJ databases">
        <authorList>
            <person name="Hellsten U."/>
            <person name="Grimwood J."/>
            <person name="Chapman J.A."/>
            <person name="Shapiro H."/>
            <person name="Aerts A."/>
            <person name="Otillar R.P."/>
            <person name="Terry A.Y."/>
            <person name="Boore J.L."/>
            <person name="Simakov O."/>
            <person name="Marletaz F."/>
            <person name="Cho S.-J."/>
            <person name="Edsinger-Gonzales E."/>
            <person name="Havlak P."/>
            <person name="Kuo D.-H."/>
            <person name="Larsson T."/>
            <person name="Lv J."/>
            <person name="Arendt D."/>
            <person name="Savage R."/>
            <person name="Osoegawa K."/>
            <person name="de Jong P."/>
            <person name="Lindberg D.R."/>
            <person name="Seaver E.C."/>
            <person name="Weisblat D.A."/>
            <person name="Putnam N.H."/>
            <person name="Grigoriev I.V."/>
            <person name="Rokhsar D.S."/>
        </authorList>
    </citation>
    <scope>NUCLEOTIDE SEQUENCE</scope>
    <source>
        <strain evidence="5">I ESC-2004</strain>
    </source>
</reference>
<organism evidence="3">
    <name type="scientific">Capitella teleta</name>
    <name type="common">Polychaete worm</name>
    <dbReference type="NCBI Taxonomy" id="283909"/>
    <lineage>
        <taxon>Eukaryota</taxon>
        <taxon>Metazoa</taxon>
        <taxon>Spiralia</taxon>
        <taxon>Lophotrochozoa</taxon>
        <taxon>Annelida</taxon>
        <taxon>Polychaeta</taxon>
        <taxon>Sedentaria</taxon>
        <taxon>Scolecida</taxon>
        <taxon>Capitellidae</taxon>
        <taxon>Capitella</taxon>
    </lineage>
</organism>
<dbReference type="HOGENOM" id="CLU_015150_1_0_1"/>
<dbReference type="OrthoDB" id="42638at2759"/>
<dbReference type="InterPro" id="IPR039329">
    <property type="entry name" value="SIAE"/>
</dbReference>
<dbReference type="InterPro" id="IPR036514">
    <property type="entry name" value="SGNH_hydro_sf"/>
</dbReference>
<gene>
    <name evidence="3" type="ORF">CAPTEDRAFT_112206</name>
</gene>
<reference evidence="3 5" key="2">
    <citation type="journal article" date="2013" name="Nature">
        <title>Insights into bilaterian evolution from three spiralian genomes.</title>
        <authorList>
            <person name="Simakov O."/>
            <person name="Marletaz F."/>
            <person name="Cho S.J."/>
            <person name="Edsinger-Gonzales E."/>
            <person name="Havlak P."/>
            <person name="Hellsten U."/>
            <person name="Kuo D.H."/>
            <person name="Larsson T."/>
            <person name="Lv J."/>
            <person name="Arendt D."/>
            <person name="Savage R."/>
            <person name="Osoegawa K."/>
            <person name="de Jong P."/>
            <person name="Grimwood J."/>
            <person name="Chapman J.A."/>
            <person name="Shapiro H."/>
            <person name="Aerts A."/>
            <person name="Otillar R.P."/>
            <person name="Terry A.Y."/>
            <person name="Boore J.L."/>
            <person name="Grigoriev I.V."/>
            <person name="Lindberg D.R."/>
            <person name="Seaver E.C."/>
            <person name="Weisblat D.A."/>
            <person name="Putnam N.H."/>
            <person name="Rokhsar D.S."/>
        </authorList>
    </citation>
    <scope>NUCLEOTIDE SEQUENCE</scope>
    <source>
        <strain evidence="3 5">I ESC-2004</strain>
    </source>
</reference>
<keyword evidence="5" id="KW-1185">Reference proteome</keyword>